<dbReference type="STRING" id="1189619.pgond44_11026"/>
<sequence length="164" mass="18611">MGKIKFISFIIFSLPFLGVSQTLENLDYISPFHEDLAAIQKGDQWAIIDTDGSIVIDYRSDLVSTVFDYATYPIFRDGLCLIEKEKDGIVYFGYINTLGESVIEPQFLNASNFKDKKAIALKLIKETAGENTALGKNVVYYKYFEVIINKEGNVMSYFLKKVKT</sequence>
<dbReference type="RefSeq" id="WP_003441744.1">
    <property type="nucleotide sequence ID" value="NZ_APLF01000011.1"/>
</dbReference>
<evidence type="ECO:0000313" key="2">
    <source>
        <dbReference type="Proteomes" id="UP000012317"/>
    </source>
</evidence>
<organism evidence="1 2">
    <name type="scientific">Psychroflexus gondwanensis ACAM 44</name>
    <dbReference type="NCBI Taxonomy" id="1189619"/>
    <lineage>
        <taxon>Bacteria</taxon>
        <taxon>Pseudomonadati</taxon>
        <taxon>Bacteroidota</taxon>
        <taxon>Flavobacteriia</taxon>
        <taxon>Flavobacteriales</taxon>
        <taxon>Flavobacteriaceae</taxon>
        <taxon>Psychroflexus</taxon>
    </lineage>
</organism>
<dbReference type="Pfam" id="PF14903">
    <property type="entry name" value="WG_beta_rep"/>
    <property type="match status" value="2"/>
</dbReference>
<evidence type="ECO:0000313" key="1">
    <source>
        <dbReference type="EMBL" id="EMY80512.1"/>
    </source>
</evidence>
<comment type="caution">
    <text evidence="1">The sequence shown here is derived from an EMBL/GenBank/DDBJ whole genome shotgun (WGS) entry which is preliminary data.</text>
</comment>
<gene>
    <name evidence="1" type="ORF">pgond44_11026</name>
</gene>
<dbReference type="Proteomes" id="UP000012317">
    <property type="component" value="Unassembled WGS sequence"/>
</dbReference>
<dbReference type="eggNOG" id="ENOG502Z7XS">
    <property type="taxonomic scope" value="Bacteria"/>
</dbReference>
<proteinExistence type="predicted"/>
<reference evidence="1 2" key="1">
    <citation type="journal article" date="2014" name="Genome Biol. Evol.">
        <title>Extensive gene acquisition in the extremely psychrophilic bacterial species Psychroflexus torquis and the link to sea-ice ecosystem specialism.</title>
        <authorList>
            <person name="Feng S."/>
            <person name="Powell S.M."/>
            <person name="Wilson R."/>
            <person name="Bowman J.P."/>
        </authorList>
    </citation>
    <scope>NUCLEOTIDE SEQUENCE [LARGE SCALE GENOMIC DNA]</scope>
    <source>
        <strain evidence="1 2">ACAM 44</strain>
    </source>
</reference>
<protein>
    <submittedName>
        <fullName evidence="1">KWG repeat-containing protein</fullName>
    </submittedName>
</protein>
<accession>N1WTK0</accession>
<dbReference type="EMBL" id="APLF01000011">
    <property type="protein sequence ID" value="EMY80512.1"/>
    <property type="molecule type" value="Genomic_DNA"/>
</dbReference>
<dbReference type="AlphaFoldDB" id="N1WTK0"/>
<dbReference type="InterPro" id="IPR032774">
    <property type="entry name" value="WG_beta_rep"/>
</dbReference>
<keyword evidence="2" id="KW-1185">Reference proteome</keyword>
<name>N1WTK0_9FLAO</name>